<dbReference type="Pfam" id="PF02498">
    <property type="entry name" value="Bro-N"/>
    <property type="match status" value="1"/>
</dbReference>
<accession>A0A3S4RK99</accession>
<dbReference type="AlphaFoldDB" id="A0A3S4RK99"/>
<organism evidence="2 3">
    <name type="scientific">Moraxella cuniculi</name>
    <dbReference type="NCBI Taxonomy" id="34061"/>
    <lineage>
        <taxon>Bacteria</taxon>
        <taxon>Pseudomonadati</taxon>
        <taxon>Pseudomonadota</taxon>
        <taxon>Gammaproteobacteria</taxon>
        <taxon>Moraxellales</taxon>
        <taxon>Moraxellaceae</taxon>
        <taxon>Moraxella</taxon>
    </lineage>
</organism>
<dbReference type="Proteomes" id="UP000274100">
    <property type="component" value="Chromosome"/>
</dbReference>
<name>A0A3S4RK99_9GAMM</name>
<dbReference type="OrthoDB" id="9814400at2"/>
<dbReference type="EMBL" id="LR134343">
    <property type="protein sequence ID" value="VEG12605.1"/>
    <property type="molecule type" value="Genomic_DNA"/>
</dbReference>
<dbReference type="KEGG" id="mcun:NCTC10297_00533"/>
<evidence type="ECO:0000313" key="2">
    <source>
        <dbReference type="EMBL" id="VEG12605.1"/>
    </source>
</evidence>
<dbReference type="SMART" id="SM01040">
    <property type="entry name" value="Bro-N"/>
    <property type="match status" value="1"/>
</dbReference>
<dbReference type="InterPro" id="IPR003497">
    <property type="entry name" value="BRO_N_domain"/>
</dbReference>
<evidence type="ECO:0000259" key="1">
    <source>
        <dbReference type="PROSITE" id="PS51750"/>
    </source>
</evidence>
<sequence>MSEIKLFENSQIRSVWHNELEEWFFSIVDIILVLTGSSNPRRYWSDLKRKIQDDEGGIELYEKIVQLKMKAPDGKMRETDATDMQGVFRIIQSIPSPKAEPLKMWLAEVGKN</sequence>
<dbReference type="PROSITE" id="PS51750">
    <property type="entry name" value="BRO_N"/>
    <property type="match status" value="1"/>
</dbReference>
<feature type="domain" description="Bro-N" evidence="1">
    <location>
        <begin position="1"/>
        <end position="112"/>
    </location>
</feature>
<evidence type="ECO:0000313" key="3">
    <source>
        <dbReference type="Proteomes" id="UP000274100"/>
    </source>
</evidence>
<dbReference type="RefSeq" id="WP_126329891.1">
    <property type="nucleotide sequence ID" value="NZ_LR134343.1"/>
</dbReference>
<protein>
    <recommendedName>
        <fullName evidence="1">Bro-N domain-containing protein</fullName>
    </recommendedName>
</protein>
<gene>
    <name evidence="2" type="ORF">NCTC10297_00533</name>
</gene>
<reference evidence="2 3" key="1">
    <citation type="submission" date="2018-12" db="EMBL/GenBank/DDBJ databases">
        <authorList>
            <consortium name="Pathogen Informatics"/>
        </authorList>
    </citation>
    <scope>NUCLEOTIDE SEQUENCE [LARGE SCALE GENOMIC DNA]</scope>
    <source>
        <strain evidence="2 3">NCTC10297</strain>
    </source>
</reference>
<proteinExistence type="predicted"/>